<feature type="transmembrane region" description="Helical" evidence="6">
    <location>
        <begin position="15"/>
        <end position="41"/>
    </location>
</feature>
<dbReference type="EMBL" id="ARYI01000019">
    <property type="protein sequence ID" value="KCZ87279.1"/>
    <property type="molecule type" value="Genomic_DNA"/>
</dbReference>
<feature type="transmembrane region" description="Helical" evidence="6">
    <location>
        <begin position="225"/>
        <end position="253"/>
    </location>
</feature>
<evidence type="ECO:0000313" key="7">
    <source>
        <dbReference type="EMBL" id="KCZ87279.1"/>
    </source>
</evidence>
<feature type="transmembrane region" description="Helical" evidence="6">
    <location>
        <begin position="413"/>
        <end position="431"/>
    </location>
</feature>
<dbReference type="OrthoDB" id="7065842at2"/>
<dbReference type="GO" id="GO:0022857">
    <property type="term" value="F:transmembrane transporter activity"/>
    <property type="evidence" value="ECO:0007669"/>
    <property type="project" value="InterPro"/>
</dbReference>
<evidence type="ECO:0000256" key="2">
    <source>
        <dbReference type="ARBA" id="ARBA00022475"/>
    </source>
</evidence>
<dbReference type="PANTHER" id="PTHR42770">
    <property type="entry name" value="AMINO ACID TRANSPORTER-RELATED"/>
    <property type="match status" value="1"/>
</dbReference>
<dbReference type="PANTHER" id="PTHR42770:SF7">
    <property type="entry name" value="MEMBRANE PROTEIN"/>
    <property type="match status" value="1"/>
</dbReference>
<protein>
    <submittedName>
        <fullName evidence="7">Amino acid permease family protein</fullName>
    </submittedName>
</protein>
<keyword evidence="2" id="KW-1003">Cell membrane</keyword>
<feature type="transmembrane region" description="Helical" evidence="6">
    <location>
        <begin position="186"/>
        <end position="204"/>
    </location>
</feature>
<dbReference type="PIRSF" id="PIRSF006060">
    <property type="entry name" value="AA_transporter"/>
    <property type="match status" value="1"/>
</dbReference>
<feature type="transmembrane region" description="Helical" evidence="6">
    <location>
        <begin position="156"/>
        <end position="174"/>
    </location>
</feature>
<evidence type="ECO:0000256" key="1">
    <source>
        <dbReference type="ARBA" id="ARBA00004651"/>
    </source>
</evidence>
<comment type="caution">
    <text evidence="7">The sequence shown here is derived from an EMBL/GenBank/DDBJ whole genome shotgun (WGS) entry which is preliminary data.</text>
</comment>
<dbReference type="AlphaFoldDB" id="A0A059F9J1"/>
<evidence type="ECO:0000256" key="5">
    <source>
        <dbReference type="ARBA" id="ARBA00023136"/>
    </source>
</evidence>
<dbReference type="InterPro" id="IPR002293">
    <property type="entry name" value="AA/rel_permease1"/>
</dbReference>
<feature type="transmembrane region" description="Helical" evidence="6">
    <location>
        <begin position="320"/>
        <end position="338"/>
    </location>
</feature>
<feature type="transmembrane region" description="Helical" evidence="6">
    <location>
        <begin position="273"/>
        <end position="299"/>
    </location>
</feature>
<keyword evidence="4 6" id="KW-1133">Transmembrane helix</keyword>
<evidence type="ECO:0000313" key="8">
    <source>
        <dbReference type="Proteomes" id="UP000025061"/>
    </source>
</evidence>
<dbReference type="GO" id="GO:0005886">
    <property type="term" value="C:plasma membrane"/>
    <property type="evidence" value="ECO:0007669"/>
    <property type="project" value="UniProtKB-SubCell"/>
</dbReference>
<proteinExistence type="predicted"/>
<keyword evidence="8" id="KW-1185">Reference proteome</keyword>
<feature type="transmembrane region" description="Helical" evidence="6">
    <location>
        <begin position="90"/>
        <end position="117"/>
    </location>
</feature>
<dbReference type="InterPro" id="IPR050367">
    <property type="entry name" value="APC_superfamily"/>
</dbReference>
<reference evidence="7 8" key="1">
    <citation type="submission" date="2013-04" db="EMBL/GenBank/DDBJ databases">
        <title>Hyphomonas hirschiana VP5 Genome Sequencing.</title>
        <authorList>
            <person name="Lai Q."/>
            <person name="Shao Z."/>
        </authorList>
    </citation>
    <scope>NUCLEOTIDE SEQUENCE [LARGE SCALE GENOMIC DNA]</scope>
    <source>
        <strain evidence="7 8">VP5</strain>
    </source>
</reference>
<dbReference type="Proteomes" id="UP000025061">
    <property type="component" value="Unassembled WGS sequence"/>
</dbReference>
<feature type="transmembrane region" description="Helical" evidence="6">
    <location>
        <begin position="386"/>
        <end position="407"/>
    </location>
</feature>
<dbReference type="RefSeq" id="WP_011647581.1">
    <property type="nucleotide sequence ID" value="NZ_ARYI01000019.1"/>
</dbReference>
<evidence type="ECO:0000256" key="6">
    <source>
        <dbReference type="SAM" id="Phobius"/>
    </source>
</evidence>
<feature type="transmembrane region" description="Helical" evidence="6">
    <location>
        <begin position="47"/>
        <end position="69"/>
    </location>
</feature>
<evidence type="ECO:0000256" key="4">
    <source>
        <dbReference type="ARBA" id="ARBA00022989"/>
    </source>
</evidence>
<dbReference type="PATRIC" id="fig|1280951.3.peg.3243"/>
<comment type="subcellular location">
    <subcellularLocation>
        <location evidence="1">Cell membrane</location>
        <topology evidence="1">Multi-pass membrane protein</topology>
    </subcellularLocation>
</comment>
<name>A0A059F9J1_9PROT</name>
<keyword evidence="5 6" id="KW-0472">Membrane</keyword>
<organism evidence="7 8">
    <name type="scientific">Hyphomonas hirschiana VP5</name>
    <dbReference type="NCBI Taxonomy" id="1280951"/>
    <lineage>
        <taxon>Bacteria</taxon>
        <taxon>Pseudomonadati</taxon>
        <taxon>Pseudomonadota</taxon>
        <taxon>Alphaproteobacteria</taxon>
        <taxon>Hyphomonadales</taxon>
        <taxon>Hyphomonadaceae</taxon>
        <taxon>Hyphomonas</taxon>
    </lineage>
</organism>
<accession>A0A059F9J1</accession>
<feature type="transmembrane region" description="Helical" evidence="6">
    <location>
        <begin position="344"/>
        <end position="365"/>
    </location>
</feature>
<evidence type="ECO:0000256" key="3">
    <source>
        <dbReference type="ARBA" id="ARBA00022692"/>
    </source>
</evidence>
<dbReference type="Pfam" id="PF13520">
    <property type="entry name" value="AA_permease_2"/>
    <property type="match status" value="1"/>
</dbReference>
<gene>
    <name evidence="7" type="ORF">HHI_16090</name>
</gene>
<sequence>MSDAPPAADGLKRNVGLFGVVSLGLGTAVGVSIFSILAPAAAVAGPAMLVSMVIAIVPMIVFALIYSFMGAAAPATGASFEWPRRFVHPFAGFIISWMRIAGSTAALIVLTMVLVSYMSSLIALPTKLVMFGIFAAIFLINLAGVSFVARSQAVMLVILLATCAVFVFGGAGHVEPANFQPFADKGILGILAAIPLLISLFLGIESATEVGGEVRNPRRNIPLGIGISVALTAAIYFGVAVIAIGILGAAALGASSAPLLDAALVSLGEGGRALILVCAFVAIGSSINATFVIMTRFLYAMSRAGMLPSFLGKTNEARGIPQNAVFLAFGLCCLGLFMPQNLVFLFLAVNIPTILKYAATCLAAIGLCRREPELRAAASFSLPANIVYALAGAGIVLGFLIILLGISADWRPYVLLGGWATLGIAYYLFYLRPRGAGTAP</sequence>
<keyword evidence="3 6" id="KW-0812">Transmembrane</keyword>
<feature type="transmembrane region" description="Helical" evidence="6">
    <location>
        <begin position="129"/>
        <end position="149"/>
    </location>
</feature>
<dbReference type="Gene3D" id="1.20.1740.10">
    <property type="entry name" value="Amino acid/polyamine transporter I"/>
    <property type="match status" value="1"/>
</dbReference>